<accession>A0AAW6T556</accession>
<sequence>MAFGAFSSGAAPGVATVQEGPRRKSRVALFLLLPGIAYLALFFLVPLISLLLTSFMAPREFGDIGQFDYAFRWENYVKVVETYLPHILRSFGYAAIATVLALIIGYPLAYFIGVNLRRFPLVQALALVLVIAPFFISFLLRTLAWKQIFADEGPVVGALNALSLMGPGDHITGTPAAVVFGLTYMFIPFMTLPIYTSLERLDLRYVEAGGDLYASPWTTFRTVTLPLSMPGVVSGTLLTFIPASGDYINASRDFLGSTETAMIGNVVETNFLILQNYPAAAALSIILMATILILVGAYVRKSGTEDLV</sequence>
<evidence type="ECO:0000313" key="11">
    <source>
        <dbReference type="Proteomes" id="UP001321506"/>
    </source>
</evidence>
<feature type="transmembrane region" description="Helical" evidence="8">
    <location>
        <begin position="124"/>
        <end position="144"/>
    </location>
</feature>
<evidence type="ECO:0000313" key="10">
    <source>
        <dbReference type="EMBL" id="MDI2097498.1"/>
    </source>
</evidence>
<dbReference type="GO" id="GO:0055085">
    <property type="term" value="P:transmembrane transport"/>
    <property type="evidence" value="ECO:0007669"/>
    <property type="project" value="InterPro"/>
</dbReference>
<dbReference type="Proteomes" id="UP001321506">
    <property type="component" value="Unassembled WGS sequence"/>
</dbReference>
<dbReference type="GO" id="GO:0005886">
    <property type="term" value="C:plasma membrane"/>
    <property type="evidence" value="ECO:0007669"/>
    <property type="project" value="UniProtKB-SubCell"/>
</dbReference>
<dbReference type="PANTHER" id="PTHR42929">
    <property type="entry name" value="INNER MEMBRANE ABC TRANSPORTER PERMEASE PROTEIN YDCU-RELATED-RELATED"/>
    <property type="match status" value="1"/>
</dbReference>
<dbReference type="AlphaFoldDB" id="A0AAW6T556"/>
<evidence type="ECO:0000259" key="9">
    <source>
        <dbReference type="PROSITE" id="PS50928"/>
    </source>
</evidence>
<dbReference type="InterPro" id="IPR035906">
    <property type="entry name" value="MetI-like_sf"/>
</dbReference>
<feature type="domain" description="ABC transmembrane type-1" evidence="9">
    <location>
        <begin position="87"/>
        <end position="298"/>
    </location>
</feature>
<evidence type="ECO:0000256" key="7">
    <source>
        <dbReference type="ARBA" id="ARBA00023136"/>
    </source>
</evidence>
<comment type="similarity">
    <text evidence="2">Belongs to the binding-protein-dependent transport system permease family. CysTW subfamily.</text>
</comment>
<feature type="transmembrane region" description="Helical" evidence="8">
    <location>
        <begin position="91"/>
        <end position="112"/>
    </location>
</feature>
<evidence type="ECO:0000256" key="3">
    <source>
        <dbReference type="ARBA" id="ARBA00022448"/>
    </source>
</evidence>
<dbReference type="EMBL" id="JASATX010000001">
    <property type="protein sequence ID" value="MDI2097498.1"/>
    <property type="molecule type" value="Genomic_DNA"/>
</dbReference>
<dbReference type="Pfam" id="PF00528">
    <property type="entry name" value="BPD_transp_1"/>
    <property type="match status" value="1"/>
</dbReference>
<evidence type="ECO:0000256" key="5">
    <source>
        <dbReference type="ARBA" id="ARBA00022692"/>
    </source>
</evidence>
<feature type="transmembrane region" description="Helical" evidence="8">
    <location>
        <begin position="174"/>
        <end position="195"/>
    </location>
</feature>
<keyword evidence="7 8" id="KW-0472">Membrane</keyword>
<dbReference type="PROSITE" id="PS50928">
    <property type="entry name" value="ABC_TM1"/>
    <property type="match status" value="1"/>
</dbReference>
<comment type="caution">
    <text evidence="10">The sequence shown here is derived from an EMBL/GenBank/DDBJ whole genome shotgun (WGS) entry which is preliminary data.</text>
</comment>
<organism evidence="10 11">
    <name type="scientific">Ruicaihuangia caeni</name>
    <dbReference type="NCBI Taxonomy" id="3042517"/>
    <lineage>
        <taxon>Bacteria</taxon>
        <taxon>Bacillati</taxon>
        <taxon>Actinomycetota</taxon>
        <taxon>Actinomycetes</taxon>
        <taxon>Micrococcales</taxon>
        <taxon>Microbacteriaceae</taxon>
        <taxon>Ruicaihuangia</taxon>
    </lineage>
</organism>
<evidence type="ECO:0000256" key="2">
    <source>
        <dbReference type="ARBA" id="ARBA00007069"/>
    </source>
</evidence>
<comment type="subcellular location">
    <subcellularLocation>
        <location evidence="1 8">Cell membrane</location>
        <topology evidence="1 8">Multi-pass membrane protein</topology>
    </subcellularLocation>
</comment>
<evidence type="ECO:0000256" key="1">
    <source>
        <dbReference type="ARBA" id="ARBA00004651"/>
    </source>
</evidence>
<gene>
    <name evidence="10" type="ORF">QF206_00760</name>
</gene>
<reference evidence="10 11" key="1">
    <citation type="submission" date="2023-04" db="EMBL/GenBank/DDBJ databases">
        <title>Klugiella caeni sp. nov. isolated from the sludge of biochemical tank.</title>
        <authorList>
            <person name="Geng K."/>
        </authorList>
    </citation>
    <scope>NUCLEOTIDE SEQUENCE [LARGE SCALE GENOMIC DNA]</scope>
    <source>
        <strain evidence="10 11">YN-L-19</strain>
    </source>
</reference>
<keyword evidence="4" id="KW-1003">Cell membrane</keyword>
<keyword evidence="5 8" id="KW-0812">Transmembrane</keyword>
<evidence type="ECO:0000256" key="6">
    <source>
        <dbReference type="ARBA" id="ARBA00022989"/>
    </source>
</evidence>
<feature type="transmembrane region" description="Helical" evidence="8">
    <location>
        <begin position="27"/>
        <end position="52"/>
    </location>
</feature>
<keyword evidence="11" id="KW-1185">Reference proteome</keyword>
<dbReference type="SUPFAM" id="SSF161098">
    <property type="entry name" value="MetI-like"/>
    <property type="match status" value="1"/>
</dbReference>
<dbReference type="CDD" id="cd06261">
    <property type="entry name" value="TM_PBP2"/>
    <property type="match status" value="1"/>
</dbReference>
<keyword evidence="3 8" id="KW-0813">Transport</keyword>
<evidence type="ECO:0000256" key="4">
    <source>
        <dbReference type="ARBA" id="ARBA00022475"/>
    </source>
</evidence>
<evidence type="ECO:0000256" key="8">
    <source>
        <dbReference type="RuleBase" id="RU363032"/>
    </source>
</evidence>
<protein>
    <submittedName>
        <fullName evidence="10">ABC transporter permease</fullName>
    </submittedName>
</protein>
<keyword evidence="6 8" id="KW-1133">Transmembrane helix</keyword>
<dbReference type="RefSeq" id="WP_281487291.1">
    <property type="nucleotide sequence ID" value="NZ_CP159582.1"/>
</dbReference>
<proteinExistence type="inferred from homology"/>
<dbReference type="Gene3D" id="1.10.3720.10">
    <property type="entry name" value="MetI-like"/>
    <property type="match status" value="1"/>
</dbReference>
<dbReference type="InterPro" id="IPR000515">
    <property type="entry name" value="MetI-like"/>
</dbReference>
<name>A0AAW6T556_9MICO</name>
<dbReference type="PANTHER" id="PTHR42929:SF1">
    <property type="entry name" value="INNER MEMBRANE ABC TRANSPORTER PERMEASE PROTEIN YDCU-RELATED"/>
    <property type="match status" value="1"/>
</dbReference>
<feature type="transmembrane region" description="Helical" evidence="8">
    <location>
        <begin position="279"/>
        <end position="299"/>
    </location>
</feature>